<accession>I7GNT7</accession>
<name>I7GNT7_MACFA</name>
<reference evidence="1" key="1">
    <citation type="journal article" date="2007" name="PLoS Biol.">
        <title>Rate of evolution in brain-expressed genes in humans and other primates.</title>
        <authorList>
            <person name="Wang H.-Y."/>
            <person name="Chien H.-C."/>
            <person name="Osada N."/>
            <person name="Hashimoto K."/>
            <person name="Sugano S."/>
            <person name="Gojobori T."/>
            <person name="Chou C.-K."/>
            <person name="Tsai S.-F."/>
            <person name="Wu C.-I."/>
            <person name="Shen C.-K.J."/>
        </authorList>
    </citation>
    <scope>NUCLEOTIDE SEQUENCE</scope>
</reference>
<dbReference type="EMBL" id="AB173385">
    <property type="protein sequence ID" value="BAE90447.1"/>
    <property type="molecule type" value="mRNA"/>
</dbReference>
<sequence>MKRKSRFCFLPVTVQEEVPSGERLLCSGAGGWHACVCVRLFTVCACVCARLFTVCACLCAPVHRVRLCLCAPVHRVRLCLCAPVHRVRLCLCAPVHRVRLFTVYACKEGGFLPFPPSHFLNVQYL</sequence>
<dbReference type="AlphaFoldDB" id="I7GNT7"/>
<proteinExistence type="evidence at transcript level"/>
<protein>
    <submittedName>
        <fullName evidence="1">Macaca fascicularis brain cDNA clone: QflA-22341, similar to human serine (or cysteine) proteinase inhibitor, clade B(ovalbumin), member 9 (SERPINB9), mRNA, RefSeq: NM_004155.3</fullName>
    </submittedName>
</protein>
<evidence type="ECO:0000313" key="1">
    <source>
        <dbReference type="EMBL" id="BAE90447.1"/>
    </source>
</evidence>
<organism evidence="1">
    <name type="scientific">Macaca fascicularis</name>
    <name type="common">Crab-eating macaque</name>
    <name type="synonym">Cynomolgus monkey</name>
    <dbReference type="NCBI Taxonomy" id="9541"/>
    <lineage>
        <taxon>Eukaryota</taxon>
        <taxon>Metazoa</taxon>
        <taxon>Chordata</taxon>
        <taxon>Craniata</taxon>
        <taxon>Vertebrata</taxon>
        <taxon>Euteleostomi</taxon>
        <taxon>Mammalia</taxon>
        <taxon>Eutheria</taxon>
        <taxon>Euarchontoglires</taxon>
        <taxon>Primates</taxon>
        <taxon>Haplorrhini</taxon>
        <taxon>Catarrhini</taxon>
        <taxon>Cercopithecidae</taxon>
        <taxon>Cercopithecinae</taxon>
        <taxon>Macaca</taxon>
    </lineage>
</organism>